<accession>A0A6M2DC17</accession>
<dbReference type="Pfam" id="PF04194">
    <property type="entry name" value="PDCD2_C"/>
    <property type="match status" value="1"/>
</dbReference>
<evidence type="ECO:0000256" key="1">
    <source>
        <dbReference type="SAM" id="MobiDB-lite"/>
    </source>
</evidence>
<feature type="region of interest" description="Disordered" evidence="1">
    <location>
        <begin position="193"/>
        <end position="212"/>
    </location>
</feature>
<reference evidence="3" key="1">
    <citation type="submission" date="2020-03" db="EMBL/GenBank/DDBJ databases">
        <title>Transcriptomic Profiling of the Digestive Tract of the Rat Flea, Xenopsylla cheopis, Following Blood Feeding and Infection with Yersinia pestis.</title>
        <authorList>
            <person name="Bland D.M."/>
            <person name="Martens C.A."/>
            <person name="Virtaneva K."/>
            <person name="Kanakabandi K."/>
            <person name="Long D."/>
            <person name="Rosenke R."/>
            <person name="Saturday G.A."/>
            <person name="Hoyt F.H."/>
            <person name="Bruno D.P."/>
            <person name="Ribeiro J.M.C."/>
            <person name="Hinnebusch J."/>
        </authorList>
    </citation>
    <scope>NUCLEOTIDE SEQUENCE</scope>
</reference>
<dbReference type="PANTHER" id="PTHR46421:SF1">
    <property type="entry name" value="PROGRAMMED CELL DEATH PROTEIN 2-LIKE"/>
    <property type="match status" value="1"/>
</dbReference>
<proteinExistence type="predicted"/>
<dbReference type="AlphaFoldDB" id="A0A6M2DC17"/>
<feature type="domain" description="Programmed cell death protein 2 C-terminal" evidence="2">
    <location>
        <begin position="335"/>
        <end position="431"/>
    </location>
</feature>
<dbReference type="InterPro" id="IPR007320">
    <property type="entry name" value="PDCD2_C"/>
</dbReference>
<feature type="region of interest" description="Disordered" evidence="1">
    <location>
        <begin position="135"/>
        <end position="175"/>
    </location>
</feature>
<evidence type="ECO:0000313" key="3">
    <source>
        <dbReference type="EMBL" id="NOV43863.1"/>
    </source>
</evidence>
<protein>
    <submittedName>
        <fullName evidence="3">Putative programmed cell death protein</fullName>
    </submittedName>
</protein>
<dbReference type="InterPro" id="IPR052815">
    <property type="entry name" value="PDCD2-like_regulator"/>
</dbReference>
<dbReference type="GO" id="GO:0005737">
    <property type="term" value="C:cytoplasm"/>
    <property type="evidence" value="ECO:0007669"/>
    <property type="project" value="InterPro"/>
</dbReference>
<name>A0A6M2DC17_XENCH</name>
<dbReference type="EMBL" id="GIIL01000137">
    <property type="protein sequence ID" value="NOV43863.1"/>
    <property type="molecule type" value="Transcribed_RNA"/>
</dbReference>
<evidence type="ECO:0000259" key="2">
    <source>
        <dbReference type="Pfam" id="PF04194"/>
    </source>
</evidence>
<dbReference type="PANTHER" id="PTHR46421">
    <property type="entry name" value="PROGRAMMED CELL DEATH PROTEIN 2-LIKE"/>
    <property type="match status" value="1"/>
</dbReference>
<organism evidence="3">
    <name type="scientific">Xenopsylla cheopis</name>
    <name type="common">Oriental rat flea</name>
    <name type="synonym">Pulex cheopis</name>
    <dbReference type="NCBI Taxonomy" id="163159"/>
    <lineage>
        <taxon>Eukaryota</taxon>
        <taxon>Metazoa</taxon>
        <taxon>Ecdysozoa</taxon>
        <taxon>Arthropoda</taxon>
        <taxon>Hexapoda</taxon>
        <taxon>Insecta</taxon>
        <taxon>Pterygota</taxon>
        <taxon>Neoptera</taxon>
        <taxon>Endopterygota</taxon>
        <taxon>Siphonaptera</taxon>
        <taxon>Pulicidae</taxon>
        <taxon>Xenopsyllinae</taxon>
        <taxon>Xenopsylla</taxon>
    </lineage>
</organism>
<sequence>MAKYNNKVYLGYVDEYISDKHASFLNSCLNKIGGHADWPIKGITNRYPCSLCGLERPLVLQIYAPLDGSPYHRTLYLYACFNPNCWNQAQSWTCVRSQMLDACPEDRPSSQSNDSSNLSVKGLTDVSTWCSSADDWDANNSMNENNDEENGNIVQGTNNQRISDEDDESGSLESDSIEHSLGNMLIDDRNANIGAQGGGAAGRMDPSSASAELEGDESELVTIDSPVAPQSDIYAMLHCVPDISSEMNKFKDTSWTPFAFESYFIAVDEEQNEDNSVISDHIQELLQEYQRKNEECNLSSPGSPEAAGVAFAQAAVADDQSQLEEYEKSGPTHGDITFHNFLRRIQKNPGQVIRYCREGVPLLMTYLSESSKPTQCSHCGGEMVFEMQVLPTLISKLRLIQSPEMRLEFGTILVYTCRKSCWGTGESSLTESIVLQTEKYFKK</sequence>
<dbReference type="GO" id="GO:0006915">
    <property type="term" value="P:apoptotic process"/>
    <property type="evidence" value="ECO:0007669"/>
    <property type="project" value="TreeGrafter"/>
</dbReference>